<organism evidence="1 2">
    <name type="scientific">Paenalkalicoccus suaedae</name>
    <dbReference type="NCBI Taxonomy" id="2592382"/>
    <lineage>
        <taxon>Bacteria</taxon>
        <taxon>Bacillati</taxon>
        <taxon>Bacillota</taxon>
        <taxon>Bacilli</taxon>
        <taxon>Bacillales</taxon>
        <taxon>Bacillaceae</taxon>
        <taxon>Paenalkalicoccus</taxon>
    </lineage>
</organism>
<evidence type="ECO:0000313" key="1">
    <source>
        <dbReference type="EMBL" id="QKS70743.1"/>
    </source>
</evidence>
<dbReference type="EMBL" id="CP041372">
    <property type="protein sequence ID" value="QKS70743.1"/>
    <property type="molecule type" value="Genomic_DNA"/>
</dbReference>
<dbReference type="AlphaFoldDB" id="A0A859FBK7"/>
<name>A0A859FBK7_9BACI</name>
<gene>
    <name evidence="1" type="ORF">FLK61_28815</name>
</gene>
<keyword evidence="2" id="KW-1185">Reference proteome</keyword>
<dbReference type="KEGG" id="psua:FLK61_28815"/>
<reference evidence="2" key="1">
    <citation type="submission" date="2019-07" db="EMBL/GenBank/DDBJ databases">
        <title>Bacillus alkalisoli sp. nov. isolated from saline soil.</title>
        <authorList>
            <person name="Sun J.-Q."/>
            <person name="Xu L."/>
        </authorList>
    </citation>
    <scope>NUCLEOTIDE SEQUENCE [LARGE SCALE GENOMIC DNA]</scope>
    <source>
        <strain evidence="2">M4U3P1</strain>
    </source>
</reference>
<protein>
    <submittedName>
        <fullName evidence="1">Uncharacterized protein</fullName>
    </submittedName>
</protein>
<accession>A0A859FBK7</accession>
<proteinExistence type="predicted"/>
<evidence type="ECO:0000313" key="2">
    <source>
        <dbReference type="Proteomes" id="UP000318138"/>
    </source>
</evidence>
<sequence>MNELTLENMTYGQFQQQLVELVLDKMKASGERTPLLFFPTVLERVESYLLVHWKEAWEDCRGLTWAEWQESKCATKFNEEVVVEFTKDEIKATARELGGDDFIQQTT</sequence>
<dbReference type="Proteomes" id="UP000318138">
    <property type="component" value="Chromosome"/>
</dbReference>